<reference evidence="4" key="2">
    <citation type="journal article" date="2021" name="Int. J. Syst. Evol. Microbiol.">
        <title>Bradyrhizobium septentrionale sp. nov. (sv. septentrionale) and Bradyrhizobium quebecense sp. nov. (sv. septentrionale) associated with legumes native to Canada possess rearranged symbiosis genes and numerous insertion sequences.</title>
        <authorList>
            <person name="Bromfield E.S.P."/>
            <person name="Cloutier S."/>
        </authorList>
    </citation>
    <scope>NUCLEOTIDE SEQUENCE</scope>
    <source>
        <strain evidence="4">5S5</strain>
    </source>
</reference>
<dbReference type="RefSeq" id="WP_166210696.1">
    <property type="nucleotide sequence ID" value="NZ_CP088285.1"/>
</dbReference>
<protein>
    <submittedName>
        <fullName evidence="3">Uncharacterized protein</fullName>
    </submittedName>
</protein>
<accession>A0A973VV61</accession>
<feature type="signal peptide" evidence="2">
    <location>
        <begin position="1"/>
        <end position="23"/>
    </location>
</feature>
<evidence type="ECO:0000256" key="1">
    <source>
        <dbReference type="SAM" id="MobiDB-lite"/>
    </source>
</evidence>
<evidence type="ECO:0000313" key="3">
    <source>
        <dbReference type="EMBL" id="NVI42348.1"/>
    </source>
</evidence>
<feature type="compositionally biased region" description="Low complexity" evidence="1">
    <location>
        <begin position="60"/>
        <end position="78"/>
    </location>
</feature>
<dbReference type="EMBL" id="CP147711">
    <property type="protein sequence ID" value="WXC81278.1"/>
    <property type="molecule type" value="Genomic_DNA"/>
</dbReference>
<proteinExistence type="predicted"/>
<evidence type="ECO:0000256" key="2">
    <source>
        <dbReference type="SAM" id="SignalP"/>
    </source>
</evidence>
<reference evidence="4" key="3">
    <citation type="submission" date="2024-03" db="EMBL/GenBank/DDBJ databases">
        <authorList>
            <person name="Bromfield E.S.P."/>
            <person name="Cloutier S."/>
        </authorList>
    </citation>
    <scope>NUCLEOTIDE SEQUENCE</scope>
    <source>
        <strain evidence="4">5S5</strain>
    </source>
</reference>
<feature type="chain" id="PRO_5038099424" evidence="2">
    <location>
        <begin position="24"/>
        <end position="90"/>
    </location>
</feature>
<keyword evidence="2" id="KW-0732">Signal</keyword>
<feature type="region of interest" description="Disordered" evidence="1">
    <location>
        <begin position="24"/>
        <end position="90"/>
    </location>
</feature>
<organism evidence="3">
    <name type="scientific">Bradyrhizobium septentrionale</name>
    <dbReference type="NCBI Taxonomy" id="1404411"/>
    <lineage>
        <taxon>Bacteria</taxon>
        <taxon>Pseudomonadati</taxon>
        <taxon>Pseudomonadota</taxon>
        <taxon>Alphaproteobacteria</taxon>
        <taxon>Hyphomicrobiales</taxon>
        <taxon>Nitrobacteraceae</taxon>
        <taxon>Bradyrhizobium</taxon>
    </lineage>
</organism>
<name>A0A973VV61_9BRAD</name>
<reference evidence="3" key="1">
    <citation type="submission" date="2020-06" db="EMBL/GenBank/DDBJ databases">
        <title>Whole Genome Sequence of Bradyrhizobium sp. Strain 1S1.</title>
        <authorList>
            <person name="Bromfield E.S.P."/>
            <person name="Cloutier S."/>
        </authorList>
    </citation>
    <scope>NUCLEOTIDE SEQUENCE [LARGE SCALE GENOMIC DNA]</scope>
    <source>
        <strain evidence="3">1S1</strain>
    </source>
</reference>
<keyword evidence="5" id="KW-1185">Reference proteome</keyword>
<dbReference type="EMBL" id="JAAOLE020000001">
    <property type="protein sequence ID" value="NVI42348.1"/>
    <property type="molecule type" value="Genomic_DNA"/>
</dbReference>
<sequence>MLRNKHAIIIAAGLVLAPAQLLAQSTGGGSALPPRPGDRATSSGGVGGSALPTQTGQRVAPSSGSSAGSAAPALPGSSMGTTGNNASTGR</sequence>
<gene>
    <name evidence="3" type="ORF">HAP48_004400</name>
    <name evidence="4" type="ORF">WDK88_06545</name>
</gene>
<dbReference type="Proteomes" id="UP001432046">
    <property type="component" value="Chromosome"/>
</dbReference>
<feature type="compositionally biased region" description="Polar residues" evidence="1">
    <location>
        <begin position="79"/>
        <end position="90"/>
    </location>
</feature>
<dbReference type="AlphaFoldDB" id="A0A973VV61"/>
<evidence type="ECO:0000313" key="4">
    <source>
        <dbReference type="EMBL" id="WXC81278.1"/>
    </source>
</evidence>
<evidence type="ECO:0000313" key="5">
    <source>
        <dbReference type="Proteomes" id="UP001432046"/>
    </source>
</evidence>